<comment type="similarity">
    <text evidence="2">Belongs to the IucA/IucC family.</text>
</comment>
<dbReference type="Gene3D" id="3.30.310.280">
    <property type="match status" value="1"/>
</dbReference>
<evidence type="ECO:0000259" key="3">
    <source>
        <dbReference type="Pfam" id="PF04183"/>
    </source>
</evidence>
<dbReference type="RefSeq" id="WP_390307405.1">
    <property type="nucleotide sequence ID" value="NZ_JBHRRZ010000036.1"/>
</dbReference>
<dbReference type="InterPro" id="IPR037455">
    <property type="entry name" value="LucA/IucC-like"/>
</dbReference>
<dbReference type="Gene3D" id="6.10.250.3370">
    <property type="match status" value="1"/>
</dbReference>
<dbReference type="InterPro" id="IPR022770">
    <property type="entry name" value="IucA/IucC-like_C"/>
</dbReference>
<accession>A0ABV7A957</accession>
<dbReference type="Proteomes" id="UP001595387">
    <property type="component" value="Unassembled WGS sequence"/>
</dbReference>
<evidence type="ECO:0000259" key="4">
    <source>
        <dbReference type="Pfam" id="PF06276"/>
    </source>
</evidence>
<dbReference type="Gene3D" id="1.10.510.40">
    <property type="match status" value="1"/>
</dbReference>
<dbReference type="PANTHER" id="PTHR34384:SF6">
    <property type="entry name" value="STAPHYLOFERRIN B SYNTHASE"/>
    <property type="match status" value="1"/>
</dbReference>
<reference evidence="6" key="1">
    <citation type="journal article" date="2019" name="Int. J. Syst. Evol. Microbiol.">
        <title>The Global Catalogue of Microorganisms (GCM) 10K type strain sequencing project: providing services to taxonomists for standard genome sequencing and annotation.</title>
        <authorList>
            <consortium name="The Broad Institute Genomics Platform"/>
            <consortium name="The Broad Institute Genome Sequencing Center for Infectious Disease"/>
            <person name="Wu L."/>
            <person name="Ma J."/>
        </authorList>
    </citation>
    <scope>NUCLEOTIDE SEQUENCE [LARGE SCALE GENOMIC DNA]</scope>
    <source>
        <strain evidence="6">KCTC 13193</strain>
    </source>
</reference>
<dbReference type="EMBL" id="JBHRRZ010000036">
    <property type="protein sequence ID" value="MFC2949436.1"/>
    <property type="molecule type" value="Genomic_DNA"/>
</dbReference>
<dbReference type="InterPro" id="IPR007310">
    <property type="entry name" value="Aerobactin_biosyn_IucA/IucC_N"/>
</dbReference>
<dbReference type="Pfam" id="PF06276">
    <property type="entry name" value="FhuF"/>
    <property type="match status" value="1"/>
</dbReference>
<organism evidence="5 6">
    <name type="scientific">Virgibacillus sediminis</name>
    <dbReference type="NCBI Taxonomy" id="202260"/>
    <lineage>
        <taxon>Bacteria</taxon>
        <taxon>Bacillati</taxon>
        <taxon>Bacillota</taxon>
        <taxon>Bacilli</taxon>
        <taxon>Bacillales</taxon>
        <taxon>Bacillaceae</taxon>
        <taxon>Virgibacillus</taxon>
    </lineage>
</organism>
<proteinExistence type="inferred from homology"/>
<comment type="pathway">
    <text evidence="1">Siderophore biosynthesis.</text>
</comment>
<dbReference type="Pfam" id="PF04183">
    <property type="entry name" value="IucA_IucC"/>
    <property type="match status" value="1"/>
</dbReference>
<protein>
    <submittedName>
        <fullName evidence="5">IucA/IucC family protein</fullName>
    </submittedName>
</protein>
<keyword evidence="6" id="KW-1185">Reference proteome</keyword>
<dbReference type="PANTHER" id="PTHR34384">
    <property type="entry name" value="L-2,3-DIAMINOPROPANOATE--CITRATE LIGASE"/>
    <property type="match status" value="1"/>
</dbReference>
<sequence length="603" mass="70644">MISYHIEKYFNRDNWEKANQQLIAKMLEEYTYEDMIEPEVTENYEHWDEYQLLITTRKQYKFFAKRDFFEGLKVKKDSIYVQEDGVKKSVDNAIQFLLDIQQFIRMTSETAGHLIKELNNTLVADMHLLGKAAKSSDELVKEDYALLEGHMSGHPWITYNKGRIGFGYDDYINYAPEMQKETKLFWIAIHKDRASFQSTEDTTYQKLIQEELSIGEKKQFEKVLQERDVNEQEYFYLPVHEWQWNNVIIQQFADDLSKQMIIPLGEGEDSYLPQQSIRTFVNQSHKGKHHVKVPMSILNTLVYRGLPAERTLIAPKITEFIKGIYEKDAFLKENCRVILPGEIASINVDHTIYPKLGNSPYQYLEMLGVIWRESIYTYLDNGERAISLAALLHEDNDGKPFVLSLIEASGIAPEDWLNDFFRVVMDPLLHYLYQYGTVFSPHGQNTILVMKDFKPHRLAVKDFVDDVNISDQPFEELSALSQELKDVLRSEPPEGLTQFIFTGLFVCHLRYLANILDRNEIVTEYKFWKYLAGAIQQYQESRPHLKDRFELFDFFKPELTKLTLNRNRMVDYGYEDGDDRPHASEFGKVTNPLARFAKGMEVS</sequence>
<evidence type="ECO:0000313" key="5">
    <source>
        <dbReference type="EMBL" id="MFC2949436.1"/>
    </source>
</evidence>
<comment type="caution">
    <text evidence="5">The sequence shown here is derived from an EMBL/GenBank/DDBJ whole genome shotgun (WGS) entry which is preliminary data.</text>
</comment>
<gene>
    <name evidence="5" type="ORF">ACFODW_14035</name>
</gene>
<feature type="domain" description="Aerobactin siderophore biosynthesis IucA/IucC-like C-terminal" evidence="4">
    <location>
        <begin position="414"/>
        <end position="574"/>
    </location>
</feature>
<evidence type="ECO:0000313" key="6">
    <source>
        <dbReference type="Proteomes" id="UP001595387"/>
    </source>
</evidence>
<evidence type="ECO:0000256" key="2">
    <source>
        <dbReference type="ARBA" id="ARBA00007832"/>
    </source>
</evidence>
<evidence type="ECO:0000256" key="1">
    <source>
        <dbReference type="ARBA" id="ARBA00004924"/>
    </source>
</evidence>
<name>A0ABV7A957_9BACI</name>
<feature type="domain" description="Aerobactin siderophore biosynthesis IucA/IucC N-terminal" evidence="3">
    <location>
        <begin position="144"/>
        <end position="393"/>
    </location>
</feature>